<dbReference type="Pfam" id="PF06031">
    <property type="entry name" value="SERTA"/>
    <property type="match status" value="1"/>
</dbReference>
<feature type="domain" description="SERTA" evidence="2">
    <location>
        <begin position="36"/>
        <end position="83"/>
    </location>
</feature>
<feature type="region of interest" description="Disordered" evidence="1">
    <location>
        <begin position="80"/>
        <end position="116"/>
    </location>
</feature>
<protein>
    <recommendedName>
        <fullName evidence="2">SERTA domain-containing protein</fullName>
    </recommendedName>
</protein>
<evidence type="ECO:0000313" key="4">
    <source>
        <dbReference type="Proteomes" id="UP000694392"/>
    </source>
</evidence>
<sequence length="240" mass="25615">MILYLGAECTRCSRRHGAMFSKGVKRKRSEAEMDSPGAPSSSLFSLSLSKLHRSLQHVEPDLRPLVLVANTLRRIQDEMQSGPTAGAGPQGSPCPTEPPHSPPDGCRTLPPLDPQGEEVLLSNLDASLYASISTTLEDLSPLEGLGASPQLEELPATAARPEPDRTSPPCLGPLELLGPSGYLLEDSLEEDIFEDIDTSMYDSDQWPPAKACPGPGEGEGGQPDLSDLDYLMDVLVGAQN</sequence>
<dbReference type="PANTHER" id="PTHR16277:SF12">
    <property type="entry name" value="SERTA DOMAIN-CONTAINING PROTEIN 1"/>
    <property type="match status" value="1"/>
</dbReference>
<name>A0A8D0HU88_SPHPU</name>
<proteinExistence type="predicted"/>
<accession>A0A8D0HU88</accession>
<feature type="region of interest" description="Disordered" evidence="1">
    <location>
        <begin position="20"/>
        <end position="40"/>
    </location>
</feature>
<evidence type="ECO:0000313" key="3">
    <source>
        <dbReference type="Ensembl" id="ENSSPUP00000024078.1"/>
    </source>
</evidence>
<reference evidence="3" key="1">
    <citation type="submission" date="2025-08" db="UniProtKB">
        <authorList>
            <consortium name="Ensembl"/>
        </authorList>
    </citation>
    <scope>IDENTIFICATION</scope>
</reference>
<dbReference type="Proteomes" id="UP000694392">
    <property type="component" value="Unplaced"/>
</dbReference>
<dbReference type="GO" id="GO:0005634">
    <property type="term" value="C:nucleus"/>
    <property type="evidence" value="ECO:0007669"/>
    <property type="project" value="TreeGrafter"/>
</dbReference>
<feature type="region of interest" description="Disordered" evidence="1">
    <location>
        <begin position="200"/>
        <end position="227"/>
    </location>
</feature>
<keyword evidence="4" id="KW-1185">Reference proteome</keyword>
<dbReference type="GeneTree" id="ENSGT00530000063867"/>
<dbReference type="AlphaFoldDB" id="A0A8D0HU88"/>
<dbReference type="PANTHER" id="PTHR16277">
    <property type="entry name" value="CELL DIVISION CYCLE ASSOCIATED PROTEIN 4/SERTA DOMAIN-CONTAINING PROTEIN 2"/>
    <property type="match status" value="1"/>
</dbReference>
<dbReference type="PROSITE" id="PS51053">
    <property type="entry name" value="SERTA"/>
    <property type="match status" value="1"/>
</dbReference>
<organism evidence="3 4">
    <name type="scientific">Sphenodon punctatus</name>
    <name type="common">Tuatara</name>
    <name type="synonym">Hatteria punctata</name>
    <dbReference type="NCBI Taxonomy" id="8508"/>
    <lineage>
        <taxon>Eukaryota</taxon>
        <taxon>Metazoa</taxon>
        <taxon>Chordata</taxon>
        <taxon>Craniata</taxon>
        <taxon>Vertebrata</taxon>
        <taxon>Euteleostomi</taxon>
        <taxon>Lepidosauria</taxon>
        <taxon>Sphenodontia</taxon>
        <taxon>Sphenodontidae</taxon>
        <taxon>Sphenodon</taxon>
    </lineage>
</organism>
<dbReference type="OMA" id="LAVDTWW"/>
<dbReference type="Ensembl" id="ENSSPUT00000025681.1">
    <property type="protein sequence ID" value="ENSSPUP00000024078.1"/>
    <property type="gene ID" value="ENSSPUG00000018444.1"/>
</dbReference>
<reference evidence="3" key="2">
    <citation type="submission" date="2025-09" db="UniProtKB">
        <authorList>
            <consortium name="Ensembl"/>
        </authorList>
    </citation>
    <scope>IDENTIFICATION</scope>
</reference>
<evidence type="ECO:0000259" key="2">
    <source>
        <dbReference type="PROSITE" id="PS51053"/>
    </source>
</evidence>
<evidence type="ECO:0000256" key="1">
    <source>
        <dbReference type="SAM" id="MobiDB-lite"/>
    </source>
</evidence>
<dbReference type="InterPro" id="IPR009263">
    <property type="entry name" value="SERTA_dom"/>
</dbReference>
<dbReference type="InterPro" id="IPR052262">
    <property type="entry name" value="E2F-SERTA_domain_protein"/>
</dbReference>